<proteinExistence type="predicted"/>
<gene>
    <name evidence="6" type="ORF">ANN_21859</name>
</gene>
<dbReference type="InterPro" id="IPR007811">
    <property type="entry name" value="RPC4"/>
</dbReference>
<name>A0ABQ8S6K1_PERAM</name>
<keyword evidence="7" id="KW-1185">Reference proteome</keyword>
<evidence type="ECO:0000256" key="3">
    <source>
        <dbReference type="ARBA" id="ARBA00023163"/>
    </source>
</evidence>
<reference evidence="6 7" key="1">
    <citation type="journal article" date="2022" name="Allergy">
        <title>Genome assembly and annotation of Periplaneta americana reveal a comprehensive cockroach allergen profile.</title>
        <authorList>
            <person name="Wang L."/>
            <person name="Xiong Q."/>
            <person name="Saelim N."/>
            <person name="Wang L."/>
            <person name="Nong W."/>
            <person name="Wan A.T."/>
            <person name="Shi M."/>
            <person name="Liu X."/>
            <person name="Cao Q."/>
            <person name="Hui J.H.L."/>
            <person name="Sookrung N."/>
            <person name="Leung T.F."/>
            <person name="Tungtrongchitr A."/>
            <person name="Tsui S.K.W."/>
        </authorList>
    </citation>
    <scope>NUCLEOTIDE SEQUENCE [LARGE SCALE GENOMIC DNA]</scope>
    <source>
        <strain evidence="6">PWHHKU_190912</strain>
    </source>
</reference>
<dbReference type="PANTHER" id="PTHR13408:SF0">
    <property type="entry name" value="DNA-DIRECTED RNA POLYMERASE III SUBUNIT RPC4"/>
    <property type="match status" value="1"/>
</dbReference>
<keyword evidence="3" id="KW-0804">Transcription</keyword>
<comment type="caution">
    <text evidence="6">The sequence shown here is derived from an EMBL/GenBank/DDBJ whole genome shotgun (WGS) entry which is preliminary data.</text>
</comment>
<sequence>MSRIKATEMKFLRRTAGYTLLYRKRNEEIWEQLNVESVEEKIDRYKLNWLHHVKRMDNSRIPKMMMQYQPRGHQRDANVKDEHANSKDKWERRKDDGKFKKRDKPNNLIQSTGVFAEGIAAAAKNRRSGGGGGGGDRDSSNNFLQKPKLNLQYDRKIDKEEEEMKLKELLRDDFVDDPSADPDTENAPVKLPMLSTAKLKSEVKEEAKPKTEETVGGVKIKKEVIDDEEMDVKPKLENGVIKPDKEPKMTKMQTPELLNVGDLLKSKEAEMIFLQLPDCLPGLKPEAETVAPARPSKPSASTATSSQAPPNNATETSPAPKHCTLSTLSEGCIGKLQLMKSGKARLVLGNNVLYVDMGTQVCFRQDLIAVNLDQSSHGGDMINLGPVKTRLVCSPDWETMLTKAVT</sequence>
<dbReference type="Pfam" id="PF05132">
    <property type="entry name" value="RNA_pol_Rpc4"/>
    <property type="match status" value="1"/>
</dbReference>
<evidence type="ECO:0000256" key="5">
    <source>
        <dbReference type="SAM" id="MobiDB-lite"/>
    </source>
</evidence>
<evidence type="ECO:0008006" key="8">
    <source>
        <dbReference type="Google" id="ProtNLM"/>
    </source>
</evidence>
<evidence type="ECO:0000313" key="7">
    <source>
        <dbReference type="Proteomes" id="UP001148838"/>
    </source>
</evidence>
<feature type="region of interest" description="Disordered" evidence="5">
    <location>
        <begin position="285"/>
        <end position="322"/>
    </location>
</feature>
<organism evidence="6 7">
    <name type="scientific">Periplaneta americana</name>
    <name type="common">American cockroach</name>
    <name type="synonym">Blatta americana</name>
    <dbReference type="NCBI Taxonomy" id="6978"/>
    <lineage>
        <taxon>Eukaryota</taxon>
        <taxon>Metazoa</taxon>
        <taxon>Ecdysozoa</taxon>
        <taxon>Arthropoda</taxon>
        <taxon>Hexapoda</taxon>
        <taxon>Insecta</taxon>
        <taxon>Pterygota</taxon>
        <taxon>Neoptera</taxon>
        <taxon>Polyneoptera</taxon>
        <taxon>Dictyoptera</taxon>
        <taxon>Blattodea</taxon>
        <taxon>Blattoidea</taxon>
        <taxon>Blattidae</taxon>
        <taxon>Blattinae</taxon>
        <taxon>Periplaneta</taxon>
    </lineage>
</organism>
<feature type="compositionally biased region" description="Basic and acidic residues" evidence="5">
    <location>
        <begin position="73"/>
        <end position="98"/>
    </location>
</feature>
<keyword evidence="4" id="KW-0539">Nucleus</keyword>
<evidence type="ECO:0000313" key="6">
    <source>
        <dbReference type="EMBL" id="KAJ4429658.1"/>
    </source>
</evidence>
<dbReference type="EMBL" id="JAJSOF020000033">
    <property type="protein sequence ID" value="KAJ4429658.1"/>
    <property type="molecule type" value="Genomic_DNA"/>
</dbReference>
<protein>
    <recommendedName>
        <fullName evidence="8">DNA-directed RNA polymerase III subunit RPC4</fullName>
    </recommendedName>
</protein>
<keyword evidence="2" id="KW-0240">DNA-directed RNA polymerase</keyword>
<feature type="compositionally biased region" description="Low complexity" evidence="5">
    <location>
        <begin position="291"/>
        <end position="310"/>
    </location>
</feature>
<evidence type="ECO:0000256" key="2">
    <source>
        <dbReference type="ARBA" id="ARBA00022478"/>
    </source>
</evidence>
<feature type="region of interest" description="Disordered" evidence="5">
    <location>
        <begin position="69"/>
        <end position="112"/>
    </location>
</feature>
<dbReference type="PANTHER" id="PTHR13408">
    <property type="entry name" value="DNA-DIRECTED RNA POLYMERASE III"/>
    <property type="match status" value="1"/>
</dbReference>
<comment type="subcellular location">
    <subcellularLocation>
        <location evidence="1">Nucleus</location>
    </subcellularLocation>
</comment>
<evidence type="ECO:0000256" key="1">
    <source>
        <dbReference type="ARBA" id="ARBA00004123"/>
    </source>
</evidence>
<accession>A0ABQ8S6K1</accession>
<dbReference type="Proteomes" id="UP001148838">
    <property type="component" value="Unassembled WGS sequence"/>
</dbReference>
<feature type="region of interest" description="Disordered" evidence="5">
    <location>
        <begin position="124"/>
        <end position="148"/>
    </location>
</feature>
<evidence type="ECO:0000256" key="4">
    <source>
        <dbReference type="ARBA" id="ARBA00023242"/>
    </source>
</evidence>